<dbReference type="EC" id="5.1.3.13" evidence="3 7"/>
<dbReference type="GO" id="GO:0005829">
    <property type="term" value="C:cytosol"/>
    <property type="evidence" value="ECO:0007669"/>
    <property type="project" value="TreeGrafter"/>
</dbReference>
<dbReference type="GO" id="GO:0019305">
    <property type="term" value="P:dTDP-rhamnose biosynthetic process"/>
    <property type="evidence" value="ECO:0007669"/>
    <property type="project" value="UniProtKB-UniRule"/>
</dbReference>
<comment type="function">
    <text evidence="2 7">Catalyzes the epimerization of the C3' and C5'positions of dTDP-6-deoxy-D-xylo-4-hexulose, forming dTDP-6-deoxy-L-lyxo-4-hexulose.</text>
</comment>
<dbReference type="EMBL" id="SJPR01000002">
    <property type="protein sequence ID" value="TWT97605.1"/>
    <property type="molecule type" value="Genomic_DNA"/>
</dbReference>
<feature type="site" description="Participates in a stacking interaction with the thymidine ring of dTDP-4-oxo-6-deoxyglucose" evidence="6">
    <location>
        <position position="138"/>
    </location>
</feature>
<dbReference type="AlphaFoldDB" id="A0A5C6AEK5"/>
<protein>
    <recommendedName>
        <fullName evidence="4 7">dTDP-4-dehydrorhamnose 3,5-epimerase</fullName>
        <ecNumber evidence="3 7">5.1.3.13</ecNumber>
    </recommendedName>
    <alternativeName>
        <fullName evidence="7">Thymidine diphospho-4-keto-rhamnose 3,5-epimerase</fullName>
    </alternativeName>
</protein>
<dbReference type="GO" id="GO:0000271">
    <property type="term" value="P:polysaccharide biosynthetic process"/>
    <property type="evidence" value="ECO:0007669"/>
    <property type="project" value="TreeGrafter"/>
</dbReference>
<evidence type="ECO:0000256" key="5">
    <source>
        <dbReference type="PIRSR" id="PIRSR600888-1"/>
    </source>
</evidence>
<sequence length="185" mass="21104">MIFNKTPLEGAYLLDLEKRGDDRGFFARVYCEGEFAEHGLPTHYVQVNNSLSADKGTLRGMHYQLEPHAETKLVRCVRGALWDCLLDLRPESATFGKWYGAELSAENRRMMVVPKGFAHGFITLTDDAEAFYLVDEAYAPTHERGIRWNDPAFGIEWPIEPVVLSDKDANQRDFDHEYHLQPAAV</sequence>
<comment type="similarity">
    <text evidence="7">Belongs to the dTDP-4-dehydrorhamnose 3,5-epimerase family.</text>
</comment>
<comment type="catalytic activity">
    <reaction evidence="1 7">
        <text>dTDP-4-dehydro-6-deoxy-alpha-D-glucose = dTDP-4-dehydro-beta-L-rhamnose</text>
        <dbReference type="Rhea" id="RHEA:16969"/>
        <dbReference type="ChEBI" id="CHEBI:57649"/>
        <dbReference type="ChEBI" id="CHEBI:62830"/>
        <dbReference type="EC" id="5.1.3.13"/>
    </reaction>
</comment>
<dbReference type="SUPFAM" id="SSF51182">
    <property type="entry name" value="RmlC-like cupins"/>
    <property type="match status" value="1"/>
</dbReference>
<evidence type="ECO:0000256" key="1">
    <source>
        <dbReference type="ARBA" id="ARBA00001298"/>
    </source>
</evidence>
<dbReference type="GO" id="GO:0008830">
    <property type="term" value="F:dTDP-4-dehydrorhamnose 3,5-epimerase activity"/>
    <property type="evidence" value="ECO:0007669"/>
    <property type="project" value="UniProtKB-UniRule"/>
</dbReference>
<organism evidence="8 9">
    <name type="scientific">Botrimarina colliarenosi</name>
    <dbReference type="NCBI Taxonomy" id="2528001"/>
    <lineage>
        <taxon>Bacteria</taxon>
        <taxon>Pseudomonadati</taxon>
        <taxon>Planctomycetota</taxon>
        <taxon>Planctomycetia</taxon>
        <taxon>Pirellulales</taxon>
        <taxon>Lacipirellulaceae</taxon>
        <taxon>Botrimarina</taxon>
    </lineage>
</organism>
<evidence type="ECO:0000256" key="4">
    <source>
        <dbReference type="ARBA" id="ARBA00019595"/>
    </source>
</evidence>
<feature type="active site" description="Proton donor" evidence="5">
    <location>
        <position position="132"/>
    </location>
</feature>
<dbReference type="RefSeq" id="WP_146444531.1">
    <property type="nucleotide sequence ID" value="NZ_SJPR01000002.1"/>
</dbReference>
<dbReference type="InterPro" id="IPR000888">
    <property type="entry name" value="RmlC-like"/>
</dbReference>
<evidence type="ECO:0000256" key="3">
    <source>
        <dbReference type="ARBA" id="ARBA00012098"/>
    </source>
</evidence>
<dbReference type="OrthoDB" id="9800680at2"/>
<dbReference type="InterPro" id="IPR014710">
    <property type="entry name" value="RmlC-like_jellyroll"/>
</dbReference>
<comment type="caution">
    <text evidence="8">The sequence shown here is derived from an EMBL/GenBank/DDBJ whole genome shotgun (WGS) entry which is preliminary data.</text>
</comment>
<name>A0A5C6AEK5_9BACT</name>
<dbReference type="PANTHER" id="PTHR21047">
    <property type="entry name" value="DTDP-6-DEOXY-D-GLUCOSE-3,5 EPIMERASE"/>
    <property type="match status" value="1"/>
</dbReference>
<reference evidence="8 9" key="1">
    <citation type="submission" date="2019-02" db="EMBL/GenBank/DDBJ databases">
        <title>Deep-cultivation of Planctomycetes and their phenomic and genomic characterization uncovers novel biology.</title>
        <authorList>
            <person name="Wiegand S."/>
            <person name="Jogler M."/>
            <person name="Boedeker C."/>
            <person name="Pinto D."/>
            <person name="Vollmers J."/>
            <person name="Rivas-Marin E."/>
            <person name="Kohn T."/>
            <person name="Peeters S.H."/>
            <person name="Heuer A."/>
            <person name="Rast P."/>
            <person name="Oberbeckmann S."/>
            <person name="Bunk B."/>
            <person name="Jeske O."/>
            <person name="Meyerdierks A."/>
            <person name="Storesund J.E."/>
            <person name="Kallscheuer N."/>
            <person name="Luecker S."/>
            <person name="Lage O.M."/>
            <person name="Pohl T."/>
            <person name="Merkel B.J."/>
            <person name="Hornburger P."/>
            <person name="Mueller R.-W."/>
            <person name="Bruemmer F."/>
            <person name="Labrenz M."/>
            <person name="Spormann A.M."/>
            <person name="Op Den Camp H."/>
            <person name="Overmann J."/>
            <person name="Amann R."/>
            <person name="Jetten M.S.M."/>
            <person name="Mascher T."/>
            <person name="Medema M.H."/>
            <person name="Devos D.P."/>
            <person name="Kaster A.-K."/>
            <person name="Ovreas L."/>
            <person name="Rohde M."/>
            <person name="Galperin M.Y."/>
            <person name="Jogler C."/>
        </authorList>
    </citation>
    <scope>NUCLEOTIDE SEQUENCE [LARGE SCALE GENOMIC DNA]</scope>
    <source>
        <strain evidence="8 9">Pla108</strain>
    </source>
</reference>
<feature type="active site" description="Proton acceptor" evidence="5">
    <location>
        <position position="62"/>
    </location>
</feature>
<dbReference type="InterPro" id="IPR011051">
    <property type="entry name" value="RmlC_Cupin_sf"/>
</dbReference>
<evidence type="ECO:0000256" key="2">
    <source>
        <dbReference type="ARBA" id="ARBA00001997"/>
    </source>
</evidence>
<accession>A0A5C6AEK5</accession>
<evidence type="ECO:0000313" key="9">
    <source>
        <dbReference type="Proteomes" id="UP000317421"/>
    </source>
</evidence>
<evidence type="ECO:0000313" key="8">
    <source>
        <dbReference type="EMBL" id="TWT97605.1"/>
    </source>
</evidence>
<dbReference type="CDD" id="cd00438">
    <property type="entry name" value="cupin_RmlC"/>
    <property type="match status" value="1"/>
</dbReference>
<keyword evidence="7 8" id="KW-0413">Isomerase</keyword>
<dbReference type="PANTHER" id="PTHR21047:SF2">
    <property type="entry name" value="THYMIDINE DIPHOSPHO-4-KETO-RHAMNOSE 3,5-EPIMERASE"/>
    <property type="match status" value="1"/>
</dbReference>
<comment type="subunit">
    <text evidence="7">Homodimer.</text>
</comment>
<evidence type="ECO:0000256" key="7">
    <source>
        <dbReference type="RuleBase" id="RU364069"/>
    </source>
</evidence>
<evidence type="ECO:0000256" key="6">
    <source>
        <dbReference type="PIRSR" id="PIRSR600888-3"/>
    </source>
</evidence>
<dbReference type="Proteomes" id="UP000317421">
    <property type="component" value="Unassembled WGS sequence"/>
</dbReference>
<proteinExistence type="inferred from homology"/>
<dbReference type="Gene3D" id="2.60.120.10">
    <property type="entry name" value="Jelly Rolls"/>
    <property type="match status" value="1"/>
</dbReference>
<gene>
    <name evidence="8" type="primary">rfbC</name>
    <name evidence="8" type="ORF">Pla108_17570</name>
</gene>
<keyword evidence="9" id="KW-1185">Reference proteome</keyword>
<comment type="pathway">
    <text evidence="7">Carbohydrate biosynthesis; dTDP-L-rhamnose biosynthesis.</text>
</comment>
<dbReference type="NCBIfam" id="TIGR01221">
    <property type="entry name" value="rmlC"/>
    <property type="match status" value="1"/>
</dbReference>
<dbReference type="UniPathway" id="UPA00124"/>
<dbReference type="Pfam" id="PF00908">
    <property type="entry name" value="dTDP_sugar_isom"/>
    <property type="match status" value="1"/>
</dbReference>